<dbReference type="RefSeq" id="WP_109101248.1">
    <property type="nucleotide sequence ID" value="NZ_QDKQ01000044.1"/>
</dbReference>
<keyword evidence="1" id="KW-0812">Transmembrane</keyword>
<reference evidence="2 3" key="1">
    <citation type="submission" date="2018-04" db="EMBL/GenBank/DDBJ databases">
        <title>The genome sequence of Caulobacter sp. 744.</title>
        <authorList>
            <person name="Gao J."/>
            <person name="Sun J."/>
        </authorList>
    </citation>
    <scope>NUCLEOTIDE SEQUENCE [LARGE SCALE GENOMIC DNA]</scope>
    <source>
        <strain evidence="2 3">774</strain>
    </source>
</reference>
<evidence type="ECO:0000256" key="1">
    <source>
        <dbReference type="SAM" id="Phobius"/>
    </source>
</evidence>
<dbReference type="EMBL" id="QDKQ01000044">
    <property type="protein sequence ID" value="PVM88824.1"/>
    <property type="molecule type" value="Genomic_DNA"/>
</dbReference>
<comment type="caution">
    <text evidence="2">The sequence shown here is derived from an EMBL/GenBank/DDBJ whole genome shotgun (WGS) entry which is preliminary data.</text>
</comment>
<dbReference type="InterPro" id="IPR012902">
    <property type="entry name" value="N_methyl_site"/>
</dbReference>
<keyword evidence="1" id="KW-0472">Membrane</keyword>
<name>A0A2T9JYR7_9CAUL</name>
<gene>
    <name evidence="2" type="ORF">DDF67_12655</name>
</gene>
<protein>
    <recommendedName>
        <fullName evidence="4">Prepilin-type N-terminal cleavage/methylation domain-containing protein</fullName>
    </recommendedName>
</protein>
<dbReference type="Pfam" id="PF07963">
    <property type="entry name" value="N_methyl"/>
    <property type="match status" value="1"/>
</dbReference>
<accession>A0A2T9JYR7</accession>
<dbReference type="AlphaFoldDB" id="A0A2T9JYR7"/>
<evidence type="ECO:0008006" key="4">
    <source>
        <dbReference type="Google" id="ProtNLM"/>
    </source>
</evidence>
<dbReference type="OrthoDB" id="7173805at2"/>
<keyword evidence="1" id="KW-1133">Transmembrane helix</keyword>
<proteinExistence type="predicted"/>
<keyword evidence="3" id="KW-1185">Reference proteome</keyword>
<organism evidence="2 3">
    <name type="scientific">Caulobacter endophyticus</name>
    <dbReference type="NCBI Taxonomy" id="2172652"/>
    <lineage>
        <taxon>Bacteria</taxon>
        <taxon>Pseudomonadati</taxon>
        <taxon>Pseudomonadota</taxon>
        <taxon>Alphaproteobacteria</taxon>
        <taxon>Caulobacterales</taxon>
        <taxon>Caulobacteraceae</taxon>
        <taxon>Caulobacter</taxon>
    </lineage>
</organism>
<feature type="transmembrane region" description="Helical" evidence="1">
    <location>
        <begin position="13"/>
        <end position="33"/>
    </location>
</feature>
<sequence>MPRSDDGYTLVEALTALVIISLALAGVSQVVIVGSRQVSRIAATHEMLSDRAQVIRLVKRLPAMLGPFDGEGNGFVGGPNHARFQCGSDGVFCEVDADQGRAEVRIDGVSTAVRVRSDASLRLLYVGSDEALHTSWPPSQAAGRLRALAVMSGDAPWAVLRLPISQAHDCVFDRSSGDCTVMKGRR</sequence>
<evidence type="ECO:0000313" key="3">
    <source>
        <dbReference type="Proteomes" id="UP000245073"/>
    </source>
</evidence>
<dbReference type="Proteomes" id="UP000245073">
    <property type="component" value="Unassembled WGS sequence"/>
</dbReference>
<evidence type="ECO:0000313" key="2">
    <source>
        <dbReference type="EMBL" id="PVM88824.1"/>
    </source>
</evidence>